<feature type="non-terminal residue" evidence="1">
    <location>
        <position position="1"/>
    </location>
</feature>
<dbReference type="Proteomes" id="UP001170954">
    <property type="component" value="Unassembled WGS sequence"/>
</dbReference>
<dbReference type="PANTHER" id="PTHR33408">
    <property type="entry name" value="TRANSPOSASE"/>
    <property type="match status" value="1"/>
</dbReference>
<reference evidence="1" key="1">
    <citation type="submission" date="2020-06" db="EMBL/GenBank/DDBJ databases">
        <authorList>
            <person name="Dong N."/>
        </authorList>
    </citation>
    <scope>NUCLEOTIDE SEQUENCE</scope>
    <source>
        <strain evidence="1">R1692</strain>
    </source>
</reference>
<keyword evidence="2" id="KW-1185">Reference proteome</keyword>
<dbReference type="EMBL" id="JACAGK010000158">
    <property type="protein sequence ID" value="MDM1050617.1"/>
    <property type="molecule type" value="Genomic_DNA"/>
</dbReference>
<protein>
    <submittedName>
        <fullName evidence="1">Transposase</fullName>
    </submittedName>
</protein>
<comment type="caution">
    <text evidence="1">The sequence shown here is derived from an EMBL/GenBank/DDBJ whole genome shotgun (WGS) entry which is preliminary data.</text>
</comment>
<feature type="non-terminal residue" evidence="1">
    <location>
        <position position="171"/>
    </location>
</feature>
<evidence type="ECO:0000313" key="1">
    <source>
        <dbReference type="EMBL" id="MDM1050617.1"/>
    </source>
</evidence>
<dbReference type="RefSeq" id="WP_434060887.1">
    <property type="nucleotide sequence ID" value="NZ_JACAGK010000158.1"/>
</dbReference>
<sequence length="171" mass="19620">HFMWLSGNSTPDYRTINYFRGKRLKGQIQELFASIVRMLHDMEYVSLKVQYVDGTKIESVAGRYTFVWKKSVEKNKVKLEANIASVLSEIEAQIAQDQSSLGNQEVSKAIDSSQLKEKIEAINAKFKGANKSTDKQLKKLEEDYLPRLEKYEEQLEVLGDRNSYSKTDTDA</sequence>
<proteinExistence type="predicted"/>
<dbReference type="PANTHER" id="PTHR33408:SF2">
    <property type="entry name" value="TRANSPOSASE DDE DOMAIN-CONTAINING PROTEIN"/>
    <property type="match status" value="1"/>
</dbReference>
<evidence type="ECO:0000313" key="2">
    <source>
        <dbReference type="Proteomes" id="UP001170954"/>
    </source>
</evidence>
<gene>
    <name evidence="1" type="ORF">HX018_20505</name>
</gene>
<name>A0ABT7NTR3_9SPHI</name>
<accession>A0ABT7NTR3</accession>
<reference evidence="1" key="2">
    <citation type="journal article" date="2022" name="Sci. Total Environ.">
        <title>Prevalence, transmission, and molecular epidemiology of tet(X)-positive bacteria among humans, animals, and environmental niches in China: An epidemiological, and genomic-based study.</title>
        <authorList>
            <person name="Dong N."/>
            <person name="Zeng Y."/>
            <person name="Cai C."/>
            <person name="Sun C."/>
            <person name="Lu J."/>
            <person name="Liu C."/>
            <person name="Zhou H."/>
            <person name="Sun Q."/>
            <person name="Shu L."/>
            <person name="Wang H."/>
            <person name="Wang Y."/>
            <person name="Wang S."/>
            <person name="Wu C."/>
            <person name="Chan E.W."/>
            <person name="Chen G."/>
            <person name="Shen Z."/>
            <person name="Chen S."/>
            <person name="Zhang R."/>
        </authorList>
    </citation>
    <scope>NUCLEOTIDE SEQUENCE</scope>
    <source>
        <strain evidence="1">R1692</strain>
    </source>
</reference>
<organism evidence="1 2">
    <name type="scientific">Sphingobacterium hotanense</name>
    <dbReference type="NCBI Taxonomy" id="649196"/>
    <lineage>
        <taxon>Bacteria</taxon>
        <taxon>Pseudomonadati</taxon>
        <taxon>Bacteroidota</taxon>
        <taxon>Sphingobacteriia</taxon>
        <taxon>Sphingobacteriales</taxon>
        <taxon>Sphingobacteriaceae</taxon>
        <taxon>Sphingobacterium</taxon>
    </lineage>
</organism>